<name>A0ABU1N5U8_9CAUL</name>
<accession>A0ABU1N5U8</accession>
<protein>
    <submittedName>
        <fullName evidence="1">ATP-dependent protease ClpP protease subunit</fullName>
    </submittedName>
</protein>
<dbReference type="Pfam" id="PF00574">
    <property type="entry name" value="CLP_protease"/>
    <property type="match status" value="1"/>
</dbReference>
<dbReference type="SUPFAM" id="SSF52096">
    <property type="entry name" value="ClpP/crotonase"/>
    <property type="match status" value="1"/>
</dbReference>
<keyword evidence="2" id="KW-1185">Reference proteome</keyword>
<dbReference type="InterPro" id="IPR029045">
    <property type="entry name" value="ClpP/crotonase-like_dom_sf"/>
</dbReference>
<organism evidence="1 2">
    <name type="scientific">Caulobacter rhizosphaerae</name>
    <dbReference type="NCBI Taxonomy" id="2010972"/>
    <lineage>
        <taxon>Bacteria</taxon>
        <taxon>Pseudomonadati</taxon>
        <taxon>Pseudomonadota</taxon>
        <taxon>Alphaproteobacteria</taxon>
        <taxon>Caulobacterales</taxon>
        <taxon>Caulobacteraceae</taxon>
        <taxon>Caulobacter</taxon>
    </lineage>
</organism>
<dbReference type="InterPro" id="IPR023562">
    <property type="entry name" value="ClpP/TepA"/>
</dbReference>
<gene>
    <name evidence="1" type="ORF">J2800_004579</name>
</gene>
<dbReference type="Gene3D" id="3.90.226.10">
    <property type="entry name" value="2-enoyl-CoA Hydratase, Chain A, domain 1"/>
    <property type="match status" value="1"/>
</dbReference>
<keyword evidence="1" id="KW-0645">Protease</keyword>
<sequence length="33" mass="3584">MDRDRFMTAEEALERGLVDRIQAASSSSASGPE</sequence>
<reference evidence="1 2" key="1">
    <citation type="submission" date="2023-07" db="EMBL/GenBank/DDBJ databases">
        <title>Sorghum-associated microbial communities from plants grown in Nebraska, USA.</title>
        <authorList>
            <person name="Schachtman D."/>
        </authorList>
    </citation>
    <scope>NUCLEOTIDE SEQUENCE [LARGE SCALE GENOMIC DNA]</scope>
    <source>
        <strain evidence="1 2">DS2154</strain>
    </source>
</reference>
<evidence type="ECO:0000313" key="1">
    <source>
        <dbReference type="EMBL" id="MDR6533809.1"/>
    </source>
</evidence>
<dbReference type="Proteomes" id="UP001262754">
    <property type="component" value="Unassembled WGS sequence"/>
</dbReference>
<evidence type="ECO:0000313" key="2">
    <source>
        <dbReference type="Proteomes" id="UP001262754"/>
    </source>
</evidence>
<dbReference type="GO" id="GO:0006508">
    <property type="term" value="P:proteolysis"/>
    <property type="evidence" value="ECO:0007669"/>
    <property type="project" value="UniProtKB-KW"/>
</dbReference>
<keyword evidence="1" id="KW-0378">Hydrolase</keyword>
<comment type="caution">
    <text evidence="1">The sequence shown here is derived from an EMBL/GenBank/DDBJ whole genome shotgun (WGS) entry which is preliminary data.</text>
</comment>
<dbReference type="EMBL" id="JAVDRL010000015">
    <property type="protein sequence ID" value="MDR6533809.1"/>
    <property type="molecule type" value="Genomic_DNA"/>
</dbReference>
<dbReference type="GO" id="GO:0008233">
    <property type="term" value="F:peptidase activity"/>
    <property type="evidence" value="ECO:0007669"/>
    <property type="project" value="UniProtKB-KW"/>
</dbReference>
<proteinExistence type="predicted"/>